<reference evidence="6" key="1">
    <citation type="submission" date="2020-11" db="EMBL/GenBank/DDBJ databases">
        <title>Agrobacterium vitis strain K377 genome.</title>
        <authorList>
            <person name="Xi H."/>
        </authorList>
    </citation>
    <scope>NUCLEOTIDE SEQUENCE</scope>
    <source>
        <strain evidence="6">K377</strain>
        <plasmid evidence="6">unnamed3</plasmid>
    </source>
</reference>
<dbReference type="Gene3D" id="3.40.50.1970">
    <property type="match status" value="1"/>
</dbReference>
<dbReference type="InterPro" id="IPR001670">
    <property type="entry name" value="ADH_Fe/GldA"/>
</dbReference>
<dbReference type="Pfam" id="PF25137">
    <property type="entry name" value="ADH_Fe_C"/>
    <property type="match status" value="1"/>
</dbReference>
<gene>
    <name evidence="6" type="ORF">IEI95_010030</name>
</gene>
<evidence type="ECO:0000259" key="5">
    <source>
        <dbReference type="Pfam" id="PF25137"/>
    </source>
</evidence>
<dbReference type="GO" id="GO:0018506">
    <property type="term" value="F:maleylacetate reductase activity"/>
    <property type="evidence" value="ECO:0007669"/>
    <property type="project" value="InterPro"/>
</dbReference>
<dbReference type="RefSeq" id="WP_156534772.1">
    <property type="nucleotide sequence ID" value="NZ_JACXXJ020000004.1"/>
</dbReference>
<evidence type="ECO:0000256" key="2">
    <source>
        <dbReference type="ARBA" id="ARBA00023002"/>
    </source>
</evidence>
<keyword evidence="2" id="KW-0560">Oxidoreductase</keyword>
<geneLocation type="plasmid" evidence="6">
    <name>unnamed3</name>
</geneLocation>
<name>A0AAE2RBC6_AGRVI</name>
<feature type="domain" description="Fe-containing alcohol dehydrogenase-like C-terminal" evidence="5">
    <location>
        <begin position="168"/>
        <end position="350"/>
    </location>
</feature>
<proteinExistence type="inferred from homology"/>
<dbReference type="PANTHER" id="PTHR11496">
    <property type="entry name" value="ALCOHOL DEHYDROGENASE"/>
    <property type="match status" value="1"/>
</dbReference>
<dbReference type="GO" id="GO:0046872">
    <property type="term" value="F:metal ion binding"/>
    <property type="evidence" value="ECO:0007669"/>
    <property type="project" value="InterPro"/>
</dbReference>
<comment type="caution">
    <text evidence="6">The sequence shown here is derived from an EMBL/GenBank/DDBJ whole genome shotgun (WGS) entry which is preliminary data.</text>
</comment>
<protein>
    <submittedName>
        <fullName evidence="6">Maleylacetate reductase</fullName>
    </submittedName>
</protein>
<evidence type="ECO:0000259" key="4">
    <source>
        <dbReference type="Pfam" id="PF00465"/>
    </source>
</evidence>
<dbReference type="Proteomes" id="UP000655037">
    <property type="component" value="Unassembled WGS sequence"/>
</dbReference>
<accession>A0AAE2RBC6</accession>
<dbReference type="Gene3D" id="1.20.1090.10">
    <property type="entry name" value="Dehydroquinate synthase-like - alpha domain"/>
    <property type="match status" value="1"/>
</dbReference>
<dbReference type="SUPFAM" id="SSF56796">
    <property type="entry name" value="Dehydroquinate synthase-like"/>
    <property type="match status" value="1"/>
</dbReference>
<dbReference type="CDD" id="cd08177">
    <property type="entry name" value="MAR"/>
    <property type="match status" value="1"/>
</dbReference>
<evidence type="ECO:0000256" key="3">
    <source>
        <dbReference type="ARBA" id="ARBA00023027"/>
    </source>
</evidence>
<keyword evidence="3" id="KW-0520">NAD</keyword>
<dbReference type="InterPro" id="IPR039697">
    <property type="entry name" value="Alcohol_dehydrogenase_Fe"/>
</dbReference>
<dbReference type="PANTHER" id="PTHR11496:SF102">
    <property type="entry name" value="ALCOHOL DEHYDROGENASE 4"/>
    <property type="match status" value="1"/>
</dbReference>
<comment type="similarity">
    <text evidence="1">Belongs to the iron-containing alcohol dehydrogenase family.</text>
</comment>
<keyword evidence="6" id="KW-0614">Plasmid</keyword>
<dbReference type="InterPro" id="IPR034786">
    <property type="entry name" value="MAR"/>
</dbReference>
<dbReference type="Pfam" id="PF00465">
    <property type="entry name" value="Fe-ADH"/>
    <property type="match status" value="1"/>
</dbReference>
<sequence length="357" mass="38486">MSYFREEFASTWPALRVRFGVGVRHDLVAEITRLECHRALILTTPEQAHVAQEFAALCGDHAAGIFTRARMHTPVDISEEATAYARDISADCLVAIGGGSTTGLGKAIALRTDLPQIVVPTTYAGSEATAILGQTENGVKTTLTSAKIQPEVILYDAELVRSLPVGMTVTSALNAMAHAAEGLYAQNRTPLTTLMALEGLRAFRDALPRVLEDPSDLKARGETLYGAWLCGTVLGQVGMALHHKLCHTLGGSFDLPHAETHAVILPHAIAYNSVAARDELRPLAELFGGQEPGAELYDFARTSHAPMALKDLGLKESDLDRAADLAVQNPYWNPRPVERDTIRRLLQAAWAGEPPVA</sequence>
<feature type="domain" description="Alcohol dehydrogenase iron-type/glycerol dehydrogenase GldA" evidence="4">
    <location>
        <begin position="16"/>
        <end position="156"/>
    </location>
</feature>
<dbReference type="EMBL" id="JACXXJ020000004">
    <property type="protein sequence ID" value="MBF2714554.1"/>
    <property type="molecule type" value="Genomic_DNA"/>
</dbReference>
<evidence type="ECO:0000256" key="1">
    <source>
        <dbReference type="ARBA" id="ARBA00007358"/>
    </source>
</evidence>
<organism evidence="6 7">
    <name type="scientific">Agrobacterium vitis</name>
    <name type="common">Rhizobium vitis</name>
    <dbReference type="NCBI Taxonomy" id="373"/>
    <lineage>
        <taxon>Bacteria</taxon>
        <taxon>Pseudomonadati</taxon>
        <taxon>Pseudomonadota</taxon>
        <taxon>Alphaproteobacteria</taxon>
        <taxon>Hyphomicrobiales</taxon>
        <taxon>Rhizobiaceae</taxon>
        <taxon>Rhizobium/Agrobacterium group</taxon>
        <taxon>Agrobacterium</taxon>
    </lineage>
</organism>
<evidence type="ECO:0000313" key="7">
    <source>
        <dbReference type="Proteomes" id="UP000655037"/>
    </source>
</evidence>
<dbReference type="GO" id="GO:0004022">
    <property type="term" value="F:alcohol dehydrogenase (NAD+) activity"/>
    <property type="evidence" value="ECO:0007669"/>
    <property type="project" value="TreeGrafter"/>
</dbReference>
<dbReference type="InterPro" id="IPR056798">
    <property type="entry name" value="ADH_Fe_C"/>
</dbReference>
<dbReference type="AlphaFoldDB" id="A0AAE2RBC6"/>
<evidence type="ECO:0000313" key="6">
    <source>
        <dbReference type="EMBL" id="MBF2714554.1"/>
    </source>
</evidence>